<dbReference type="PANTHER" id="PTHR12228:SF0">
    <property type="entry name" value="TATA-BOX BINDING PROTEIN ASSOCIATED FACTOR 7"/>
    <property type="match status" value="1"/>
</dbReference>
<dbReference type="SMART" id="SM01370">
    <property type="entry name" value="TAFII55_N"/>
    <property type="match status" value="1"/>
</dbReference>
<feature type="region of interest" description="Disordered" evidence="7">
    <location>
        <begin position="404"/>
        <end position="450"/>
    </location>
</feature>
<evidence type="ECO:0000256" key="7">
    <source>
        <dbReference type="SAM" id="MobiDB-lite"/>
    </source>
</evidence>
<dbReference type="AlphaFoldDB" id="A0AAF0FBV9"/>
<feature type="compositionally biased region" description="Basic and acidic residues" evidence="7">
    <location>
        <begin position="332"/>
        <end position="341"/>
    </location>
</feature>
<comment type="subcellular location">
    <subcellularLocation>
        <location evidence="1">Nucleus</location>
    </subcellularLocation>
</comment>
<keyword evidence="4" id="KW-0804">Transcription</keyword>
<evidence type="ECO:0000256" key="4">
    <source>
        <dbReference type="ARBA" id="ARBA00023163"/>
    </source>
</evidence>
<keyword evidence="6" id="KW-0175">Coiled coil</keyword>
<evidence type="ECO:0000313" key="9">
    <source>
        <dbReference type="EMBL" id="WFD41932.1"/>
    </source>
</evidence>
<dbReference type="InterPro" id="IPR006751">
    <property type="entry name" value="TAFII55_prot_cons_reg"/>
</dbReference>
<feature type="region of interest" description="Disordered" evidence="7">
    <location>
        <begin position="206"/>
        <end position="341"/>
    </location>
</feature>
<evidence type="ECO:0000256" key="6">
    <source>
        <dbReference type="SAM" id="Coils"/>
    </source>
</evidence>
<feature type="compositionally biased region" description="Low complexity" evidence="7">
    <location>
        <begin position="412"/>
        <end position="423"/>
    </location>
</feature>
<feature type="coiled-coil region" evidence="6">
    <location>
        <begin position="160"/>
        <end position="187"/>
    </location>
</feature>
<protein>
    <recommendedName>
        <fullName evidence="8">TAFII55 protein conserved region domain-containing protein</fullName>
    </recommendedName>
</protein>
<gene>
    <name evidence="9" type="ORF">MPSI1_000569</name>
</gene>
<dbReference type="PANTHER" id="PTHR12228">
    <property type="entry name" value="TRANSCRIPTION INITIATION FACTOR TFIID 55 KD SUBUNIT-RELATED"/>
    <property type="match status" value="1"/>
</dbReference>
<comment type="similarity">
    <text evidence="2">Belongs to the TAF7 family.</text>
</comment>
<evidence type="ECO:0000256" key="1">
    <source>
        <dbReference type="ARBA" id="ARBA00004123"/>
    </source>
</evidence>
<keyword evidence="5" id="KW-0539">Nucleus</keyword>
<sequence length="450" mass="51166">MQGYDRELDSEDEETGEGMAFEEQLILRLPDGPGVDGELDQLRKTIKKRGTLPDTWFKFKDSRRAVFYIAGQPYSAKIVDLPCIVESHKTLDNKQIFKIADISQMLLVEHAVSNENEAVGASSSARDGSQTKSSFNVDDYIYPHGITPPMQWARKRRFRKRIHNRAIDTVEKEVENLLNDDRRAEKVEFEYVEPSEADMIEEEIAKTKFDQPDAGDDEAESQRQDSEEDEDEESSRREAEDDEENVDQVLAAELDAALAREHDREAEESASNSENDNDNSDEERSRADSDLEDLWDEEENEDENDENADENEVVNDADKEDDEGEGDGEEEAERRVRESQLEAECREIETLLRKKQQDLDSTLNALIKSRHQQALRKLQVELDVKKKHLQDIKQLRRAIRVERAAEAEARAESAATAKSAPAASRDDTSNPADLTDPPPDSYVAEDASFS</sequence>
<feature type="compositionally biased region" description="Acidic residues" evidence="7">
    <location>
        <begin position="290"/>
        <end position="331"/>
    </location>
</feature>
<keyword evidence="3" id="KW-0805">Transcription regulation</keyword>
<reference evidence="9" key="1">
    <citation type="submission" date="2023-02" db="EMBL/GenBank/DDBJ databases">
        <title>Mating type loci evolution in Malassezia.</title>
        <authorList>
            <person name="Coelho M.A."/>
        </authorList>
    </citation>
    <scope>NUCLEOTIDE SEQUENCE</scope>
    <source>
        <strain evidence="9">CBS 14136</strain>
    </source>
</reference>
<name>A0AAF0FBV9_9BASI</name>
<organism evidence="9 10">
    <name type="scientific">Malassezia psittaci</name>
    <dbReference type="NCBI Taxonomy" id="1821823"/>
    <lineage>
        <taxon>Eukaryota</taxon>
        <taxon>Fungi</taxon>
        <taxon>Dikarya</taxon>
        <taxon>Basidiomycota</taxon>
        <taxon>Ustilaginomycotina</taxon>
        <taxon>Malasseziomycetes</taxon>
        <taxon>Malasseziales</taxon>
        <taxon>Malasseziaceae</taxon>
        <taxon>Malassezia</taxon>
    </lineage>
</organism>
<dbReference type="GO" id="GO:0005669">
    <property type="term" value="C:transcription factor TFIID complex"/>
    <property type="evidence" value="ECO:0007669"/>
    <property type="project" value="InterPro"/>
</dbReference>
<dbReference type="InterPro" id="IPR037817">
    <property type="entry name" value="TAF7"/>
</dbReference>
<evidence type="ECO:0000256" key="5">
    <source>
        <dbReference type="ARBA" id="ARBA00023242"/>
    </source>
</evidence>
<evidence type="ECO:0000313" key="10">
    <source>
        <dbReference type="Proteomes" id="UP001214628"/>
    </source>
</evidence>
<evidence type="ECO:0000259" key="8">
    <source>
        <dbReference type="SMART" id="SM01370"/>
    </source>
</evidence>
<dbReference type="GO" id="GO:0016251">
    <property type="term" value="F:RNA polymerase II general transcription initiation factor activity"/>
    <property type="evidence" value="ECO:0007669"/>
    <property type="project" value="TreeGrafter"/>
</dbReference>
<feature type="compositionally biased region" description="Polar residues" evidence="7">
    <location>
        <begin position="118"/>
        <end position="136"/>
    </location>
</feature>
<dbReference type="CDD" id="cd08047">
    <property type="entry name" value="TAF7"/>
    <property type="match status" value="1"/>
</dbReference>
<dbReference type="Pfam" id="PF04658">
    <property type="entry name" value="TAFII55_N"/>
    <property type="match status" value="1"/>
</dbReference>
<dbReference type="GO" id="GO:0051123">
    <property type="term" value="P:RNA polymerase II preinitiation complex assembly"/>
    <property type="evidence" value="ECO:0007669"/>
    <property type="project" value="TreeGrafter"/>
</dbReference>
<accession>A0AAF0FBV9</accession>
<evidence type="ECO:0000256" key="3">
    <source>
        <dbReference type="ARBA" id="ARBA00023015"/>
    </source>
</evidence>
<feature type="region of interest" description="Disordered" evidence="7">
    <location>
        <begin position="118"/>
        <end position="138"/>
    </location>
</feature>
<dbReference type="Proteomes" id="UP001214628">
    <property type="component" value="Chromosome 1"/>
</dbReference>
<feature type="domain" description="TAFII55 protein conserved region" evidence="8">
    <location>
        <begin position="21"/>
        <end position="186"/>
    </location>
</feature>
<proteinExistence type="inferred from homology"/>
<dbReference type="EMBL" id="CP118375">
    <property type="protein sequence ID" value="WFD41932.1"/>
    <property type="molecule type" value="Genomic_DNA"/>
</dbReference>
<evidence type="ECO:0000256" key="2">
    <source>
        <dbReference type="ARBA" id="ARBA00009368"/>
    </source>
</evidence>
<keyword evidence="10" id="KW-1185">Reference proteome</keyword>
<feature type="compositionally biased region" description="Basic and acidic residues" evidence="7">
    <location>
        <begin position="258"/>
        <end position="267"/>
    </location>
</feature>